<evidence type="ECO:0000256" key="1">
    <source>
        <dbReference type="ARBA" id="ARBA00010164"/>
    </source>
</evidence>
<proteinExistence type="inferred from homology"/>
<dbReference type="InterPro" id="IPR012893">
    <property type="entry name" value="HipA-like_C"/>
</dbReference>
<dbReference type="AlphaFoldDB" id="A0A6S6YTC6"/>
<accession>A0A6S6YTC6</accession>
<dbReference type="OrthoDB" id="9805913at2"/>
<dbReference type="InterPro" id="IPR052028">
    <property type="entry name" value="HipA_Ser/Thr_kinase"/>
</dbReference>
<dbReference type="Pfam" id="PF07804">
    <property type="entry name" value="HipA_C"/>
    <property type="match status" value="1"/>
</dbReference>
<evidence type="ECO:0000256" key="2">
    <source>
        <dbReference type="ARBA" id="ARBA00022679"/>
    </source>
</evidence>
<comment type="similarity">
    <text evidence="1">Belongs to the HipA Ser/Thr kinase family.</text>
</comment>
<evidence type="ECO:0000313" key="7">
    <source>
        <dbReference type="Proteomes" id="UP000515733"/>
    </source>
</evidence>
<sequence>MKLEVFIGAHEVGHLAYDDETHLFSFAYSPDWANNPDRSPLSPHLGFEQEQPSPQHSATVKAFFDNLLPEGRALDEAAAACKVSKASLLGLLANMGKETAGALRIGTALHTPQAEQSIMRPLPREELSQRIRDRANIPFLVWDQRIRLSIAGYQDKIAVFEGPDGQWSLVDGLKFASTHIVKPEPVHEAMAGLTSNEFFCMRLAAAVRLTVADVALHHVPEPVLAIRRFDRILLKDEVRRLQVIDGCQLLNLPPAFKYERPYGDNRDVANIRDGSSFARLFSALNAASFPAAEKTALLRWAIFQVIIGNTDAHAKNLTFFTGERWLTLAPGYDMVSTVIYSKLEHSYAMAIGDAFDAPNLDAAEWAEFCAVTELAPAFVVKEIRTLSERIQRSIDQTVHDTIESGANPDVVKVVAGYALNESNRLLDMSKNIAYMFKHR</sequence>
<name>A0A6S6YTC6_9PROT</name>
<dbReference type="InterPro" id="IPR017508">
    <property type="entry name" value="HipA_N1"/>
</dbReference>
<evidence type="ECO:0000256" key="3">
    <source>
        <dbReference type="ARBA" id="ARBA00022777"/>
    </source>
</evidence>
<organism evidence="6 7">
    <name type="scientific">Denitratisoma oestradiolicum</name>
    <dbReference type="NCBI Taxonomy" id="311182"/>
    <lineage>
        <taxon>Bacteria</taxon>
        <taxon>Pseudomonadati</taxon>
        <taxon>Pseudomonadota</taxon>
        <taxon>Betaproteobacteria</taxon>
        <taxon>Nitrosomonadales</taxon>
        <taxon>Sterolibacteriaceae</taxon>
        <taxon>Denitratisoma</taxon>
    </lineage>
</organism>
<dbReference type="EMBL" id="LR778301">
    <property type="protein sequence ID" value="CAB1370772.1"/>
    <property type="molecule type" value="Genomic_DNA"/>
</dbReference>
<dbReference type="Pfam" id="PF13657">
    <property type="entry name" value="Couple_hipA"/>
    <property type="match status" value="1"/>
</dbReference>
<dbReference type="KEGG" id="doe:DENOEST_3618"/>
<dbReference type="NCBIfam" id="TIGR03071">
    <property type="entry name" value="couple_hipA"/>
    <property type="match status" value="1"/>
</dbReference>
<reference evidence="6 7" key="1">
    <citation type="submission" date="2020-03" db="EMBL/GenBank/DDBJ databases">
        <authorList>
            <consortium name="Genoscope - CEA"/>
            <person name="William W."/>
        </authorList>
    </citation>
    <scope>NUCLEOTIDE SEQUENCE [LARGE SCALE GENOMIC DNA]</scope>
    <source>
        <strain evidence="7">DSM 16959</strain>
    </source>
</reference>
<dbReference type="PANTHER" id="PTHR37419:SF1">
    <property type="entry name" value="SERINE_THREONINE-PROTEIN KINASE TOXIN HIPA"/>
    <property type="match status" value="1"/>
</dbReference>
<dbReference type="PANTHER" id="PTHR37419">
    <property type="entry name" value="SERINE/THREONINE-PROTEIN KINASE TOXIN HIPA"/>
    <property type="match status" value="1"/>
</dbReference>
<dbReference type="RefSeq" id="WP_145769499.1">
    <property type="nucleotide sequence ID" value="NZ_LR778301.1"/>
</dbReference>
<feature type="domain" description="HipA N-terminal subdomain 1" evidence="5">
    <location>
        <begin position="3"/>
        <end position="105"/>
    </location>
</feature>
<gene>
    <name evidence="6" type="ORF">DENOEST_3618</name>
</gene>
<evidence type="ECO:0000259" key="5">
    <source>
        <dbReference type="Pfam" id="PF13657"/>
    </source>
</evidence>
<feature type="domain" description="HipA-like C-terminal" evidence="4">
    <location>
        <begin position="148"/>
        <end position="389"/>
    </location>
</feature>
<keyword evidence="7" id="KW-1185">Reference proteome</keyword>
<protein>
    <recommendedName>
        <fullName evidence="8">Type II toxin-antitoxin system HipA family toxin</fullName>
    </recommendedName>
</protein>
<evidence type="ECO:0000313" key="6">
    <source>
        <dbReference type="EMBL" id="CAB1370772.1"/>
    </source>
</evidence>
<dbReference type="Proteomes" id="UP000515733">
    <property type="component" value="Chromosome"/>
</dbReference>
<dbReference type="GO" id="GO:0004674">
    <property type="term" value="F:protein serine/threonine kinase activity"/>
    <property type="evidence" value="ECO:0007669"/>
    <property type="project" value="TreeGrafter"/>
</dbReference>
<evidence type="ECO:0008006" key="8">
    <source>
        <dbReference type="Google" id="ProtNLM"/>
    </source>
</evidence>
<evidence type="ECO:0000259" key="4">
    <source>
        <dbReference type="Pfam" id="PF07804"/>
    </source>
</evidence>
<keyword evidence="2" id="KW-0808">Transferase</keyword>
<keyword evidence="3" id="KW-0418">Kinase</keyword>
<dbReference type="GO" id="GO:0005829">
    <property type="term" value="C:cytosol"/>
    <property type="evidence" value="ECO:0007669"/>
    <property type="project" value="TreeGrafter"/>
</dbReference>